<dbReference type="PROSITE" id="PS00092">
    <property type="entry name" value="N6_MTASE"/>
    <property type="match status" value="1"/>
</dbReference>
<dbReference type="Proteomes" id="UP000291483">
    <property type="component" value="Unassembled WGS sequence"/>
</dbReference>
<keyword evidence="1" id="KW-0963">Cytoplasm</keyword>
<organism evidence="7 8">
    <name type="scientific">Microterricola gilva</name>
    <dbReference type="NCBI Taxonomy" id="393267"/>
    <lineage>
        <taxon>Bacteria</taxon>
        <taxon>Bacillati</taxon>
        <taxon>Actinomycetota</taxon>
        <taxon>Actinomycetes</taxon>
        <taxon>Micrococcales</taxon>
        <taxon>Microbacteriaceae</taxon>
        <taxon>Microterricola</taxon>
    </lineage>
</organism>
<dbReference type="PANTHER" id="PTHR47816:SF5">
    <property type="entry name" value="RIBOSOMAL RNA LARGE SUBUNIT METHYLTRANSFERASE G"/>
    <property type="match status" value="1"/>
</dbReference>
<keyword evidence="3 7" id="KW-0489">Methyltransferase</keyword>
<keyword evidence="4 7" id="KW-0808">Transferase</keyword>
<dbReference type="GO" id="GO:0008170">
    <property type="term" value="F:N-methyltransferase activity"/>
    <property type="evidence" value="ECO:0007669"/>
    <property type="project" value="UniProtKB-ARBA"/>
</dbReference>
<feature type="domain" description="Methyltransferase small" evidence="5">
    <location>
        <begin position="207"/>
        <end position="376"/>
    </location>
</feature>
<dbReference type="AlphaFoldDB" id="A0A4Q8AH91"/>
<evidence type="ECO:0000256" key="3">
    <source>
        <dbReference type="ARBA" id="ARBA00022603"/>
    </source>
</evidence>
<reference evidence="7 8" key="1">
    <citation type="submission" date="2019-02" db="EMBL/GenBank/DDBJ databases">
        <title>Sequencing the genomes of 1000 actinobacteria strains.</title>
        <authorList>
            <person name="Klenk H.-P."/>
        </authorList>
    </citation>
    <scope>NUCLEOTIDE SEQUENCE [LARGE SCALE GENOMIC DNA]</scope>
    <source>
        <strain evidence="7 8">DSM 18319</strain>
    </source>
</reference>
<gene>
    <name evidence="7" type="ORF">EV379_0007</name>
</gene>
<evidence type="ECO:0000256" key="4">
    <source>
        <dbReference type="ARBA" id="ARBA00022679"/>
    </source>
</evidence>
<dbReference type="Gene3D" id="3.40.50.150">
    <property type="entry name" value="Vaccinia Virus protein VP39"/>
    <property type="match status" value="2"/>
</dbReference>
<dbReference type="InterPro" id="IPR046977">
    <property type="entry name" value="RsmC/RlmG"/>
</dbReference>
<protein>
    <submittedName>
        <fullName evidence="7">16S rRNA (Guanine1207-N2)-methyltransferase</fullName>
    </submittedName>
</protein>
<dbReference type="Pfam" id="PF26049">
    <property type="entry name" value="RLMG_N"/>
    <property type="match status" value="1"/>
</dbReference>
<dbReference type="CDD" id="cd02440">
    <property type="entry name" value="AdoMet_MTases"/>
    <property type="match status" value="1"/>
</dbReference>
<dbReference type="InterPro" id="IPR007848">
    <property type="entry name" value="Small_mtfrase_dom"/>
</dbReference>
<dbReference type="InterPro" id="IPR002052">
    <property type="entry name" value="DNA_methylase_N6_adenine_CS"/>
</dbReference>
<dbReference type="PANTHER" id="PTHR47816">
    <property type="entry name" value="RIBOSOMAL RNA SMALL SUBUNIT METHYLTRANSFERASE C"/>
    <property type="match status" value="1"/>
</dbReference>
<feature type="domain" description="RlmG N-terminal" evidence="6">
    <location>
        <begin position="5"/>
        <end position="184"/>
    </location>
</feature>
<evidence type="ECO:0000259" key="6">
    <source>
        <dbReference type="Pfam" id="PF26049"/>
    </source>
</evidence>
<dbReference type="SUPFAM" id="SSF53335">
    <property type="entry name" value="S-adenosyl-L-methionine-dependent methyltransferases"/>
    <property type="match status" value="1"/>
</dbReference>
<dbReference type="InterPro" id="IPR058679">
    <property type="entry name" value="RlmG_N"/>
</dbReference>
<dbReference type="GO" id="GO:0003676">
    <property type="term" value="F:nucleic acid binding"/>
    <property type="evidence" value="ECO:0007669"/>
    <property type="project" value="InterPro"/>
</dbReference>
<dbReference type="GO" id="GO:0006364">
    <property type="term" value="P:rRNA processing"/>
    <property type="evidence" value="ECO:0007669"/>
    <property type="project" value="UniProtKB-KW"/>
</dbReference>
<dbReference type="InterPro" id="IPR029063">
    <property type="entry name" value="SAM-dependent_MTases_sf"/>
</dbReference>
<evidence type="ECO:0000259" key="5">
    <source>
        <dbReference type="Pfam" id="PF05175"/>
    </source>
</evidence>
<evidence type="ECO:0000256" key="2">
    <source>
        <dbReference type="ARBA" id="ARBA00022552"/>
    </source>
</evidence>
<comment type="caution">
    <text evidence="7">The sequence shown here is derived from an EMBL/GenBank/DDBJ whole genome shotgun (WGS) entry which is preliminary data.</text>
</comment>
<keyword evidence="2" id="KW-0698">rRNA processing</keyword>
<name>A0A4Q8AH91_9MICO</name>
<evidence type="ECO:0000313" key="8">
    <source>
        <dbReference type="Proteomes" id="UP000291483"/>
    </source>
</evidence>
<evidence type="ECO:0000256" key="1">
    <source>
        <dbReference type="ARBA" id="ARBA00022490"/>
    </source>
</evidence>
<sequence>MDLSALRRWPDIEAENLFAVDASDRLILDEAADALAGATASEVVVIGDRHGALTLGALDLLAEGGPDAAVIRVHQDALSGELALASNAAAFGYEKGYRSIALGVEKHSRELLSGARVVLLQLPRGLDALDEIASAIAAHADPDVVVVAGGRIKHMTPAMNDVLGEHFALVEASLARQKSRVLRVRGPRHDVVGGWPRTQQHPDLGLVVAAHGGAFAGTSVDIGTRFLLGHLAEAALGARTAVDLGCGTGVLATSLAMHRPGLHVLASDQSAAAVASAWDTALANGVGEQVKVVRDDGLSRQPDGSAELIVLNPPFHVGAAVHAGIALKLFEHAARVLAPGGELWCVWNSHLAYTPALRSIIGPTRQIARNTKFTITASTRAQ</sequence>
<dbReference type="EMBL" id="SHLC01000001">
    <property type="protein sequence ID" value="RZU63718.1"/>
    <property type="molecule type" value="Genomic_DNA"/>
</dbReference>
<dbReference type="GO" id="GO:0032259">
    <property type="term" value="P:methylation"/>
    <property type="evidence" value="ECO:0007669"/>
    <property type="project" value="UniProtKB-KW"/>
</dbReference>
<dbReference type="Pfam" id="PF05175">
    <property type="entry name" value="MTS"/>
    <property type="match status" value="1"/>
</dbReference>
<dbReference type="GO" id="GO:0008757">
    <property type="term" value="F:S-adenosylmethionine-dependent methyltransferase activity"/>
    <property type="evidence" value="ECO:0007669"/>
    <property type="project" value="InterPro"/>
</dbReference>
<dbReference type="OrthoDB" id="29650at2"/>
<accession>A0A4Q8AH91</accession>
<evidence type="ECO:0000313" key="7">
    <source>
        <dbReference type="EMBL" id="RZU63718.1"/>
    </source>
</evidence>
<proteinExistence type="predicted"/>
<keyword evidence="8" id="KW-1185">Reference proteome</keyword>
<dbReference type="RefSeq" id="WP_130504348.1">
    <property type="nucleotide sequence ID" value="NZ_SHLC01000001.1"/>
</dbReference>